<dbReference type="PANTHER" id="PTHR43735">
    <property type="entry name" value="APOPTOSIS-INDUCING FACTOR 1"/>
    <property type="match status" value="1"/>
</dbReference>
<reference evidence="3 4" key="1">
    <citation type="submission" date="2018-01" db="EMBL/GenBank/DDBJ databases">
        <title>Harnessing the power of phylogenomics to disentangle the directionality and signatures of interkingdom host jumping in the parasitic fungal genus Tolypocladium.</title>
        <authorList>
            <person name="Quandt C.A."/>
            <person name="Patterson W."/>
            <person name="Spatafora J.W."/>
        </authorList>
    </citation>
    <scope>NUCLEOTIDE SEQUENCE [LARGE SCALE GENOMIC DNA]</scope>
    <source>
        <strain evidence="3 4">NRBC 100945</strain>
    </source>
</reference>
<proteinExistence type="predicted"/>
<dbReference type="PRINTS" id="PR00469">
    <property type="entry name" value="PNDRDTASEII"/>
</dbReference>
<dbReference type="STRING" id="94208.A0A2S4KZF8"/>
<protein>
    <submittedName>
        <fullName evidence="3">Apoptosis-inducing factor</fullName>
    </submittedName>
</protein>
<dbReference type="Pfam" id="PF07992">
    <property type="entry name" value="Pyr_redox_2"/>
    <property type="match status" value="1"/>
</dbReference>
<name>A0A2S4KZF8_9HYPO</name>
<comment type="caution">
    <text evidence="3">The sequence shown here is derived from an EMBL/GenBank/DDBJ whole genome shotgun (WGS) entry which is preliminary data.</text>
</comment>
<dbReference type="PANTHER" id="PTHR43735:SF5">
    <property type="entry name" value="FAD_NAD(P)-BINDING DOMAIN-CONTAINING PROTEIN"/>
    <property type="match status" value="1"/>
</dbReference>
<evidence type="ECO:0000256" key="1">
    <source>
        <dbReference type="SAM" id="MobiDB-lite"/>
    </source>
</evidence>
<dbReference type="GO" id="GO:0004174">
    <property type="term" value="F:electron-transferring-flavoprotein dehydrogenase activity"/>
    <property type="evidence" value="ECO:0007669"/>
    <property type="project" value="TreeGrafter"/>
</dbReference>
<sequence length="514" mass="56188">MEPPTRSPGGATRCRRAEHVRQQLIYLIASSLKVLQLTTTEVALPKFCRRLQYFLSSEAAGASWRFCNMFDKPALIAKFIGLTVVLIWGEIKFALRAAWVRHRARWLGATAASDRTRNIVIVGASFAGYHVARIVAHSLPPKSPYRVVVVEPNSHFHFTWVLPRFCVVKGHENKAFIPYGGNVAGAPDGVIRWVRDRVESVSPASVRLQESDEEIPYDFLVIATGSKVKGGLPSRVNATDRNEGMKRMRAIQDGIEAAKTVVVVGGGAAGVEVATDAKDLYPDKRIILVHSRSTVMHRFGKILQDAAQKGLERLGVEVILENRVVNEDAEAGTVTLRCGLEIPCDYYLRNGICQINCTGQQPASDVVSGLSEAAISSTGHINVKDTLQIADDDLPNVYACGDVAESEAPNPNARVAMRQAAVVAENILQAARGGRPTHTYKTYWADGVIKLTLGLDRSVSYSGDGVSELMFNGKEKEVTLMAAMAWSRMGQKPYEDNYHEADPEDVEAGKTEGT</sequence>
<dbReference type="InterPro" id="IPR023753">
    <property type="entry name" value="FAD/NAD-binding_dom"/>
</dbReference>
<keyword evidence="4" id="KW-1185">Reference proteome</keyword>
<evidence type="ECO:0000313" key="3">
    <source>
        <dbReference type="EMBL" id="POR35563.1"/>
    </source>
</evidence>
<dbReference type="GO" id="GO:0050660">
    <property type="term" value="F:flavin adenine dinucleotide binding"/>
    <property type="evidence" value="ECO:0007669"/>
    <property type="project" value="TreeGrafter"/>
</dbReference>
<dbReference type="GO" id="GO:0005737">
    <property type="term" value="C:cytoplasm"/>
    <property type="evidence" value="ECO:0007669"/>
    <property type="project" value="TreeGrafter"/>
</dbReference>
<dbReference type="AlphaFoldDB" id="A0A2S4KZF8"/>
<accession>A0A2S4KZF8</accession>
<feature type="domain" description="FAD/NAD(P)-binding" evidence="2">
    <location>
        <begin position="118"/>
        <end position="419"/>
    </location>
</feature>
<evidence type="ECO:0000259" key="2">
    <source>
        <dbReference type="Pfam" id="PF07992"/>
    </source>
</evidence>
<dbReference type="OrthoDB" id="202203at2759"/>
<dbReference type="Proteomes" id="UP000237481">
    <property type="component" value="Unassembled WGS sequence"/>
</dbReference>
<dbReference type="SUPFAM" id="SSF51905">
    <property type="entry name" value="FAD/NAD(P)-binding domain"/>
    <property type="match status" value="1"/>
</dbReference>
<organism evidence="3 4">
    <name type="scientific">Tolypocladium paradoxum</name>
    <dbReference type="NCBI Taxonomy" id="94208"/>
    <lineage>
        <taxon>Eukaryota</taxon>
        <taxon>Fungi</taxon>
        <taxon>Dikarya</taxon>
        <taxon>Ascomycota</taxon>
        <taxon>Pezizomycotina</taxon>
        <taxon>Sordariomycetes</taxon>
        <taxon>Hypocreomycetidae</taxon>
        <taxon>Hypocreales</taxon>
        <taxon>Ophiocordycipitaceae</taxon>
        <taxon>Tolypocladium</taxon>
    </lineage>
</organism>
<dbReference type="PRINTS" id="PR00368">
    <property type="entry name" value="FADPNR"/>
</dbReference>
<feature type="region of interest" description="Disordered" evidence="1">
    <location>
        <begin position="495"/>
        <end position="514"/>
    </location>
</feature>
<dbReference type="EMBL" id="PKSG01000434">
    <property type="protein sequence ID" value="POR35563.1"/>
    <property type="molecule type" value="Genomic_DNA"/>
</dbReference>
<dbReference type="Gene3D" id="3.50.50.100">
    <property type="match status" value="1"/>
</dbReference>
<dbReference type="InterPro" id="IPR036188">
    <property type="entry name" value="FAD/NAD-bd_sf"/>
</dbReference>
<gene>
    <name evidence="3" type="ORF">TPAR_04248</name>
</gene>
<evidence type="ECO:0000313" key="4">
    <source>
        <dbReference type="Proteomes" id="UP000237481"/>
    </source>
</evidence>